<accession>A0ABT2TY48</accession>
<organism evidence="2 3">
    <name type="scientific">Blautia ammoniilytica</name>
    <dbReference type="NCBI Taxonomy" id="2981782"/>
    <lineage>
        <taxon>Bacteria</taxon>
        <taxon>Bacillati</taxon>
        <taxon>Bacillota</taxon>
        <taxon>Clostridia</taxon>
        <taxon>Lachnospirales</taxon>
        <taxon>Lachnospiraceae</taxon>
        <taxon>Blautia</taxon>
    </lineage>
</organism>
<evidence type="ECO:0000313" key="3">
    <source>
        <dbReference type="Proteomes" id="UP001652409"/>
    </source>
</evidence>
<sequence length="282" mass="32283">MKAYEIGLYEKAVRNSLSWKEKLICARECGYDYLEMCIDASEERIQRVYMSTSERFELLKTMNEAALPIRSMSVSALTKYALGDPDPEIRNRGVEIMEKSIELAADLGIRTVMLPGYDIYYGESSVETKRLFLENITHAAEAGERLGVLLGFETMENEFMNTVGKAMKYVSLVNSTYMKIYPDAGNITNAAVLHKHDAMEDLTLGRGNLISLHLKETKPGIFREVPFLEGHVDFEKIIQTAWSLGVRRFVTELWDVGQDTWKEDVCFANRSMRKILDKQQQY</sequence>
<dbReference type="Gene3D" id="3.20.20.150">
    <property type="entry name" value="Divalent-metal-dependent TIM barrel enzymes"/>
    <property type="match status" value="1"/>
</dbReference>
<proteinExistence type="predicted"/>
<dbReference type="InterPro" id="IPR036237">
    <property type="entry name" value="Xyl_isomerase-like_sf"/>
</dbReference>
<dbReference type="NCBIfam" id="NF009689">
    <property type="entry name" value="PRK13210.1"/>
    <property type="match status" value="1"/>
</dbReference>
<evidence type="ECO:0000259" key="1">
    <source>
        <dbReference type="Pfam" id="PF01261"/>
    </source>
</evidence>
<dbReference type="EC" id="5.1.3.22" evidence="2"/>
<feature type="domain" description="Xylose isomerase-like TIM barrel" evidence="1">
    <location>
        <begin position="26"/>
        <end position="255"/>
    </location>
</feature>
<dbReference type="InterPro" id="IPR013022">
    <property type="entry name" value="Xyl_isomerase-like_TIM-brl"/>
</dbReference>
<dbReference type="SUPFAM" id="SSF51658">
    <property type="entry name" value="Xylose isomerase-like"/>
    <property type="match status" value="1"/>
</dbReference>
<comment type="caution">
    <text evidence="2">The sequence shown here is derived from an EMBL/GenBank/DDBJ whole genome shotgun (WGS) entry which is preliminary data.</text>
</comment>
<keyword evidence="3" id="KW-1185">Reference proteome</keyword>
<dbReference type="Pfam" id="PF01261">
    <property type="entry name" value="AP_endonuc_2"/>
    <property type="match status" value="1"/>
</dbReference>
<dbReference type="PANTHER" id="PTHR12110">
    <property type="entry name" value="HYDROXYPYRUVATE ISOMERASE"/>
    <property type="match status" value="1"/>
</dbReference>
<dbReference type="InterPro" id="IPR050312">
    <property type="entry name" value="IolE/XylAMocC-like"/>
</dbReference>
<name>A0ABT2TY48_9FIRM</name>
<dbReference type="EMBL" id="JAOQJL010000037">
    <property type="protein sequence ID" value="MCU6766706.1"/>
    <property type="molecule type" value="Genomic_DNA"/>
</dbReference>
<evidence type="ECO:0000313" key="2">
    <source>
        <dbReference type="EMBL" id="MCU6766706.1"/>
    </source>
</evidence>
<dbReference type="RefSeq" id="WP_158422514.1">
    <property type="nucleotide sequence ID" value="NZ_JAOQJL010000037.1"/>
</dbReference>
<keyword evidence="2" id="KW-0413">Isomerase</keyword>
<protein>
    <submittedName>
        <fullName evidence="2">L-ribulose-5-phosphate 3-epimerase</fullName>
        <ecNumber evidence="2">5.1.3.22</ecNumber>
    </submittedName>
</protein>
<dbReference type="PANTHER" id="PTHR12110:SF53">
    <property type="entry name" value="BLR5974 PROTEIN"/>
    <property type="match status" value="1"/>
</dbReference>
<reference evidence="2 3" key="1">
    <citation type="journal article" date="2021" name="ISME Commun">
        <title>Automated analysis of genomic sequences facilitates high-throughput and comprehensive description of bacteria.</title>
        <authorList>
            <person name="Hitch T.C.A."/>
        </authorList>
    </citation>
    <scope>NUCLEOTIDE SEQUENCE [LARGE SCALE GENOMIC DNA]</scope>
    <source>
        <strain evidence="2 3">Sanger_23</strain>
    </source>
</reference>
<dbReference type="Proteomes" id="UP001652409">
    <property type="component" value="Unassembled WGS sequence"/>
</dbReference>
<dbReference type="GO" id="GO:0034015">
    <property type="term" value="F:L-ribulose-5-phosphate 3-epimerase activity"/>
    <property type="evidence" value="ECO:0007669"/>
    <property type="project" value="UniProtKB-EC"/>
</dbReference>
<gene>
    <name evidence="2" type="ORF">OCV61_15060</name>
</gene>